<proteinExistence type="predicted"/>
<gene>
    <name evidence="1" type="ORF">GCM10009105_30410</name>
</gene>
<comment type="caution">
    <text evidence="1">The sequence shown here is derived from an EMBL/GenBank/DDBJ whole genome shotgun (WGS) entry which is preliminary data.</text>
</comment>
<name>A0ABN1ITN5_9GAMM</name>
<dbReference type="InterPro" id="IPR059226">
    <property type="entry name" value="Choice_anch_Q_dom"/>
</dbReference>
<sequence>MLTGALVANQATLTLNGPGVDKLDIDAAIVNSRVINHQGTGTLYINGVALSSGTYSSSSAARGGCLYSKGSVALSHASVYSCTARTTAGVAVAQGGGIFTQQKLTLNASSVHDNSADASSGGSAAGGGAYTAATVGNQFLAQDSTIAHNHVTAANTVNSNGGGLRLRTGGVISNSTISGNTSNGDAGGISVNTGGPTPPSFSLLSSTVSGNSAAHFASGVLANNVATVVTNSTIAFNTTSNTSTIPPSAGLVINQFSGNPLPLTLQSNIIANNTTASTSSPENDFGFVSYLGPFSNSSTNNLIGGVYSGVPLPAGTISGVCPRLGPLRFNGGPTSTHALLSGSRGIDEGANGLNFADDQRGPGYPRISGSVADIGAYEVQQADMVFDNGFDGCPALPP</sequence>
<dbReference type="EMBL" id="BAAAEU010000024">
    <property type="protein sequence ID" value="GAA0720726.1"/>
    <property type="molecule type" value="Genomic_DNA"/>
</dbReference>
<evidence type="ECO:0008006" key="3">
    <source>
        <dbReference type="Google" id="ProtNLM"/>
    </source>
</evidence>
<reference evidence="1 2" key="1">
    <citation type="journal article" date="2019" name="Int. J. Syst. Evol. Microbiol.">
        <title>The Global Catalogue of Microorganisms (GCM) 10K type strain sequencing project: providing services to taxonomists for standard genome sequencing and annotation.</title>
        <authorList>
            <consortium name="The Broad Institute Genomics Platform"/>
            <consortium name="The Broad Institute Genome Sequencing Center for Infectious Disease"/>
            <person name="Wu L."/>
            <person name="Ma J."/>
        </authorList>
    </citation>
    <scope>NUCLEOTIDE SEQUENCE [LARGE SCALE GENOMIC DNA]</scope>
    <source>
        <strain evidence="1 2">JCM 15421</strain>
    </source>
</reference>
<accession>A0ABN1ITN5</accession>
<dbReference type="SUPFAM" id="SSF51126">
    <property type="entry name" value="Pectin lyase-like"/>
    <property type="match status" value="1"/>
</dbReference>
<evidence type="ECO:0000313" key="2">
    <source>
        <dbReference type="Proteomes" id="UP001501523"/>
    </source>
</evidence>
<dbReference type="NCBIfam" id="NF041518">
    <property type="entry name" value="choice_anch_Q"/>
    <property type="match status" value="1"/>
</dbReference>
<protein>
    <recommendedName>
        <fullName evidence="3">Right handed beta helix domain-containing protein</fullName>
    </recommendedName>
</protein>
<dbReference type="InterPro" id="IPR011050">
    <property type="entry name" value="Pectin_lyase_fold/virulence"/>
</dbReference>
<keyword evidence="2" id="KW-1185">Reference proteome</keyword>
<organism evidence="1 2">
    <name type="scientific">Dokdonella soli</name>
    <dbReference type="NCBI Taxonomy" id="529810"/>
    <lineage>
        <taxon>Bacteria</taxon>
        <taxon>Pseudomonadati</taxon>
        <taxon>Pseudomonadota</taxon>
        <taxon>Gammaproteobacteria</taxon>
        <taxon>Lysobacterales</taxon>
        <taxon>Rhodanobacteraceae</taxon>
        <taxon>Dokdonella</taxon>
    </lineage>
</organism>
<dbReference type="Proteomes" id="UP001501523">
    <property type="component" value="Unassembled WGS sequence"/>
</dbReference>
<evidence type="ECO:0000313" key="1">
    <source>
        <dbReference type="EMBL" id="GAA0720726.1"/>
    </source>
</evidence>